<reference evidence="1" key="1">
    <citation type="submission" date="2019-03" db="EMBL/GenBank/DDBJ databases">
        <authorList>
            <person name="Mank J."/>
            <person name="Almeida P."/>
        </authorList>
    </citation>
    <scope>NUCLEOTIDE SEQUENCE</scope>
    <source>
        <strain evidence="1">78183</strain>
    </source>
</reference>
<proteinExistence type="predicted"/>
<evidence type="ECO:0000313" key="1">
    <source>
        <dbReference type="EMBL" id="VFU45878.1"/>
    </source>
</evidence>
<protein>
    <submittedName>
        <fullName evidence="1">Uncharacterized protein</fullName>
    </submittedName>
</protein>
<organism evidence="1">
    <name type="scientific">Salix viminalis</name>
    <name type="common">Common osier</name>
    <name type="synonym">Basket willow</name>
    <dbReference type="NCBI Taxonomy" id="40686"/>
    <lineage>
        <taxon>Eukaryota</taxon>
        <taxon>Viridiplantae</taxon>
        <taxon>Streptophyta</taxon>
        <taxon>Embryophyta</taxon>
        <taxon>Tracheophyta</taxon>
        <taxon>Spermatophyta</taxon>
        <taxon>Magnoliopsida</taxon>
        <taxon>eudicotyledons</taxon>
        <taxon>Gunneridae</taxon>
        <taxon>Pentapetalae</taxon>
        <taxon>rosids</taxon>
        <taxon>fabids</taxon>
        <taxon>Malpighiales</taxon>
        <taxon>Salicaceae</taxon>
        <taxon>Saliceae</taxon>
        <taxon>Salix</taxon>
    </lineage>
</organism>
<dbReference type="EMBL" id="CAADRP010001630">
    <property type="protein sequence ID" value="VFU45878.1"/>
    <property type="molecule type" value="Genomic_DNA"/>
</dbReference>
<sequence length="239" mass="26072">MSSPHNEVRFTGTFSSTRADLISMLIFTDPNKRIKWKCALKTLDLVLLAKSTQGYAGADLFDMVGKAGDISVMKIAYQRVINPKSSDFEHMQRTLIDKDVAGEATAFIHIKVTSPTQKDRDDGDGVWVGNRILNQVLKTITKAKWKIAVSKGILKLMQASLGICISLKASNHVIRWEDVPESSGTKHGAGGDHHFEKNPIRLATVAAAHSLVNLGAAFSPSRFFAAPCRYASSHPSIAP</sequence>
<name>A0A6N2M005_SALVM</name>
<gene>
    <name evidence="1" type="ORF">SVIM_LOCUS289164</name>
</gene>
<dbReference type="AlphaFoldDB" id="A0A6N2M005"/>
<accession>A0A6N2M005</accession>